<protein>
    <submittedName>
        <fullName evidence="1">Uncharacterized protein</fullName>
    </submittedName>
</protein>
<dbReference type="EMBL" id="FX115465">
    <property type="protein sequence ID" value="BAJ77568.1"/>
    <property type="molecule type" value="mRNA"/>
</dbReference>
<proteinExistence type="evidence at transcript level"/>
<evidence type="ECO:0000313" key="1">
    <source>
        <dbReference type="EMBL" id="BAJ77568.1"/>
    </source>
</evidence>
<dbReference type="AlphaFoldDB" id="F0X4P7"/>
<sequence length="66" mass="7916">MKFNFPLNIIIENKLDVVTFKHCLFICLMDKFNKLGQTKKTFWNLFVMVLAQFKEYIIRHFGANTL</sequence>
<name>F0X4P7_CRYPV</name>
<organism evidence="1">
    <name type="scientific">Cryptosporidium parvum</name>
    <dbReference type="NCBI Taxonomy" id="5807"/>
    <lineage>
        <taxon>Eukaryota</taxon>
        <taxon>Sar</taxon>
        <taxon>Alveolata</taxon>
        <taxon>Apicomplexa</taxon>
        <taxon>Conoidasida</taxon>
        <taxon>Coccidia</taxon>
        <taxon>Eucoccidiorida</taxon>
        <taxon>Eimeriorina</taxon>
        <taxon>Cryptosporidiidae</taxon>
        <taxon>Cryptosporidium</taxon>
    </lineage>
</organism>
<accession>F0X4P7</accession>
<reference evidence="1" key="1">
    <citation type="submission" date="2011-02" db="EMBL/GenBank/DDBJ databases">
        <title>Construction and analysis of full-length cDNA library of Cryptosporidium parvum.</title>
        <authorList>
            <person name="Yamagishi J."/>
            <person name="Wakaguri H."/>
            <person name="Sugano S."/>
            <person name="Kawano S."/>
            <person name="Fujisaki K."/>
            <person name="Sugimoto C."/>
            <person name="Watanabe J."/>
            <person name="Suzuki Y."/>
            <person name="Kimata I."/>
            <person name="Xuan X."/>
        </authorList>
    </citation>
    <scope>NUCLEOTIDE SEQUENCE</scope>
    <source>
        <strain evidence="1">HNJ-1</strain>
    </source>
</reference>